<reference evidence="2 3" key="1">
    <citation type="journal article" date="2018" name="Evol. Lett.">
        <title>Horizontal gene cluster transfer increased hallucinogenic mushroom diversity.</title>
        <authorList>
            <person name="Reynolds H.T."/>
            <person name="Vijayakumar V."/>
            <person name="Gluck-Thaler E."/>
            <person name="Korotkin H.B."/>
            <person name="Matheny P.B."/>
            <person name="Slot J.C."/>
        </authorList>
    </citation>
    <scope>NUCLEOTIDE SEQUENCE [LARGE SCALE GENOMIC DNA]</scope>
    <source>
        <strain evidence="2 3">SRW20</strain>
    </source>
</reference>
<feature type="coiled-coil region" evidence="1">
    <location>
        <begin position="84"/>
        <end position="118"/>
    </location>
</feature>
<dbReference type="EMBL" id="NHYE01004739">
    <property type="protein sequence ID" value="PPQ82499.1"/>
    <property type="molecule type" value="Genomic_DNA"/>
</dbReference>
<organism evidence="2 3">
    <name type="scientific">Gymnopilus dilepis</name>
    <dbReference type="NCBI Taxonomy" id="231916"/>
    <lineage>
        <taxon>Eukaryota</taxon>
        <taxon>Fungi</taxon>
        <taxon>Dikarya</taxon>
        <taxon>Basidiomycota</taxon>
        <taxon>Agaricomycotina</taxon>
        <taxon>Agaricomycetes</taxon>
        <taxon>Agaricomycetidae</taxon>
        <taxon>Agaricales</taxon>
        <taxon>Agaricineae</taxon>
        <taxon>Hymenogastraceae</taxon>
        <taxon>Gymnopilus</taxon>
    </lineage>
</organism>
<dbReference type="AlphaFoldDB" id="A0A409WVJ8"/>
<protein>
    <submittedName>
        <fullName evidence="2">Uncharacterized protein</fullName>
    </submittedName>
</protein>
<evidence type="ECO:0000313" key="3">
    <source>
        <dbReference type="Proteomes" id="UP000284706"/>
    </source>
</evidence>
<comment type="caution">
    <text evidence="2">The sequence shown here is derived from an EMBL/GenBank/DDBJ whole genome shotgun (WGS) entry which is preliminary data.</text>
</comment>
<dbReference type="Proteomes" id="UP000284706">
    <property type="component" value="Unassembled WGS sequence"/>
</dbReference>
<dbReference type="InParanoid" id="A0A409WVJ8"/>
<evidence type="ECO:0000313" key="2">
    <source>
        <dbReference type="EMBL" id="PPQ82499.1"/>
    </source>
</evidence>
<sequence length="196" mass="22017">MSSHSEVILSDIRYERSEAPHVLDPHPAESKQDAIDNGRGLELALNPLNNGHGLCLVVSPTDYMRVFPSDEALVERALENLVALEKIKLQKDKLAVALEQAAAERAKSEAAFEQAAVERHRIDSEVEKQRIASQLALERITLEKVKAIQRITSELAALCERIPASLVFLYCCRRSFEHKLKGYIILDFADFLSMNH</sequence>
<gene>
    <name evidence="2" type="ORF">CVT26_012953</name>
</gene>
<proteinExistence type="predicted"/>
<keyword evidence="1" id="KW-0175">Coiled coil</keyword>
<keyword evidence="3" id="KW-1185">Reference proteome</keyword>
<evidence type="ECO:0000256" key="1">
    <source>
        <dbReference type="SAM" id="Coils"/>
    </source>
</evidence>
<name>A0A409WVJ8_9AGAR</name>
<accession>A0A409WVJ8</accession>